<evidence type="ECO:0000313" key="1">
    <source>
        <dbReference type="EMBL" id="CAB3234339.1"/>
    </source>
</evidence>
<organism evidence="1 2">
    <name type="scientific">Arctia plantaginis</name>
    <name type="common">Wood tiger moth</name>
    <name type="synonym">Phalaena plantaginis</name>
    <dbReference type="NCBI Taxonomy" id="874455"/>
    <lineage>
        <taxon>Eukaryota</taxon>
        <taxon>Metazoa</taxon>
        <taxon>Ecdysozoa</taxon>
        <taxon>Arthropoda</taxon>
        <taxon>Hexapoda</taxon>
        <taxon>Insecta</taxon>
        <taxon>Pterygota</taxon>
        <taxon>Neoptera</taxon>
        <taxon>Endopterygota</taxon>
        <taxon>Lepidoptera</taxon>
        <taxon>Glossata</taxon>
        <taxon>Ditrysia</taxon>
        <taxon>Noctuoidea</taxon>
        <taxon>Erebidae</taxon>
        <taxon>Arctiinae</taxon>
        <taxon>Arctia</taxon>
    </lineage>
</organism>
<protein>
    <submittedName>
        <fullName evidence="1">Uncharacterized protein</fullName>
    </submittedName>
</protein>
<dbReference type="GO" id="GO:0071897">
    <property type="term" value="P:DNA biosynthetic process"/>
    <property type="evidence" value="ECO:0007669"/>
    <property type="project" value="UniProtKB-ARBA"/>
</dbReference>
<proteinExistence type="predicted"/>
<dbReference type="InterPro" id="IPR043502">
    <property type="entry name" value="DNA/RNA_pol_sf"/>
</dbReference>
<evidence type="ECO:0000313" key="2">
    <source>
        <dbReference type="Proteomes" id="UP000494106"/>
    </source>
</evidence>
<comment type="caution">
    <text evidence="1">The sequence shown here is derived from an EMBL/GenBank/DDBJ whole genome shotgun (WGS) entry which is preliminary data.</text>
</comment>
<dbReference type="Proteomes" id="UP000494106">
    <property type="component" value="Unassembled WGS sequence"/>
</dbReference>
<dbReference type="AlphaFoldDB" id="A0A8S0ZNG6"/>
<dbReference type="SUPFAM" id="SSF56672">
    <property type="entry name" value="DNA/RNA polymerases"/>
    <property type="match status" value="1"/>
</dbReference>
<dbReference type="EMBL" id="CADEBC010000481">
    <property type="protein sequence ID" value="CAB3234339.1"/>
    <property type="molecule type" value="Genomic_DNA"/>
</dbReference>
<sequence>MYRMVHVAEEDPNFRRILWRFQQNEPVKHFELMRLTFGTAYAPYLAVKSLQRLSDDEQSKFIAAANITKSDVYMDDLITGEGQMRKYCLYMYKEMNKLINLGGFELQKWSSHDENVLKYNGQNKLIDHELLMIKKTRVNF</sequence>
<keyword evidence="2" id="KW-1185">Reference proteome</keyword>
<reference evidence="1 2" key="1">
    <citation type="submission" date="2020-04" db="EMBL/GenBank/DDBJ databases">
        <authorList>
            <person name="Wallbank WR R."/>
            <person name="Pardo Diaz C."/>
            <person name="Kozak K."/>
            <person name="Martin S."/>
            <person name="Jiggins C."/>
            <person name="Moest M."/>
            <person name="Warren A I."/>
            <person name="Byers J.R.P. K."/>
            <person name="Montejo-Kovacevich G."/>
            <person name="Yen C E."/>
        </authorList>
    </citation>
    <scope>NUCLEOTIDE SEQUENCE [LARGE SCALE GENOMIC DNA]</scope>
</reference>
<gene>
    <name evidence="1" type="ORF">APLA_LOCUS5580</name>
</gene>
<name>A0A8S0ZNG6_ARCPL</name>
<dbReference type="OrthoDB" id="5987340at2759"/>
<accession>A0A8S0ZNG6</accession>
<dbReference type="PANTHER" id="PTHR47331">
    <property type="entry name" value="PHD-TYPE DOMAIN-CONTAINING PROTEIN"/>
    <property type="match status" value="1"/>
</dbReference>